<protein>
    <submittedName>
        <fullName evidence="2">LysM domain-containing protein</fullName>
    </submittedName>
</protein>
<accession>A0A385YWT1</accession>
<dbReference type="KEGG" id="paek:D3873_00475"/>
<evidence type="ECO:0000313" key="2">
    <source>
        <dbReference type="EMBL" id="AYC30730.1"/>
    </source>
</evidence>
<dbReference type="Pfam" id="PF01476">
    <property type="entry name" value="LysM"/>
    <property type="match status" value="1"/>
</dbReference>
<dbReference type="Gene3D" id="3.10.350.10">
    <property type="entry name" value="LysM domain"/>
    <property type="match status" value="1"/>
</dbReference>
<dbReference type="SUPFAM" id="SSF54106">
    <property type="entry name" value="LysM domain"/>
    <property type="match status" value="1"/>
</dbReference>
<evidence type="ECO:0000313" key="3">
    <source>
        <dbReference type="Proteomes" id="UP000265725"/>
    </source>
</evidence>
<gene>
    <name evidence="2" type="ORF">D3873_00475</name>
</gene>
<proteinExistence type="predicted"/>
<dbReference type="AlphaFoldDB" id="A0A385YWT1"/>
<evidence type="ECO:0000259" key="1">
    <source>
        <dbReference type="PROSITE" id="PS51782"/>
    </source>
</evidence>
<dbReference type="InterPro" id="IPR036779">
    <property type="entry name" value="LysM_dom_sf"/>
</dbReference>
<dbReference type="InterPro" id="IPR018392">
    <property type="entry name" value="LysM"/>
</dbReference>
<dbReference type="SMART" id="SM00257">
    <property type="entry name" value="LysM"/>
    <property type="match status" value="1"/>
</dbReference>
<dbReference type="EMBL" id="CP032418">
    <property type="protein sequence ID" value="AYC30730.1"/>
    <property type="molecule type" value="Genomic_DNA"/>
</dbReference>
<organism evidence="2 3">
    <name type="scientific">Paenisporosarcina cavernae</name>
    <dbReference type="NCBI Taxonomy" id="2320858"/>
    <lineage>
        <taxon>Bacteria</taxon>
        <taxon>Bacillati</taxon>
        <taxon>Bacillota</taxon>
        <taxon>Bacilli</taxon>
        <taxon>Bacillales</taxon>
        <taxon>Caryophanaceae</taxon>
        <taxon>Paenisporosarcina</taxon>
    </lineage>
</organism>
<sequence>MNVSSYTIQPGDTYWELAQRYNLSVHDIVAVNPRVNPCALYVGQMIYLPISLSSSKCLCAAEVELKENMRSLWEEHVAWTRMTIISMVFNLPDVDMVTARLLQNATDMGNLLRPLYGDQIADMYSALIREHLEIAGDLVKAALEGNEQEATTAETNWYLNADQVASFLHHINPFISESEFRTMFYRHLQLTKMEAVLMMNKDYQKGIAEYDTIQEQALGMSDTITAAIVKQFPLIFSQC</sequence>
<feature type="domain" description="LysM" evidence="1">
    <location>
        <begin position="4"/>
        <end position="48"/>
    </location>
</feature>
<name>A0A385YWT1_9BACL</name>
<dbReference type="Proteomes" id="UP000265725">
    <property type="component" value="Chromosome"/>
</dbReference>
<reference evidence="3" key="1">
    <citation type="submission" date="2018-09" db="EMBL/GenBank/DDBJ databases">
        <authorList>
            <person name="Zhu H."/>
        </authorList>
    </citation>
    <scope>NUCLEOTIDE SEQUENCE [LARGE SCALE GENOMIC DNA]</scope>
    <source>
        <strain evidence="3">K2R23-3</strain>
    </source>
</reference>
<dbReference type="PROSITE" id="PS51782">
    <property type="entry name" value="LYSM"/>
    <property type="match status" value="1"/>
</dbReference>
<dbReference type="CDD" id="cd00118">
    <property type="entry name" value="LysM"/>
    <property type="match status" value="1"/>
</dbReference>
<dbReference type="OrthoDB" id="2603324at2"/>
<keyword evidence="3" id="KW-1185">Reference proteome</keyword>